<evidence type="ECO:0000313" key="3">
    <source>
        <dbReference type="Proteomes" id="UP000464468"/>
    </source>
</evidence>
<dbReference type="EMBL" id="CP047896">
    <property type="protein sequence ID" value="QHL92063.1"/>
    <property type="molecule type" value="Genomic_DNA"/>
</dbReference>
<dbReference type="Pfam" id="PF25794">
    <property type="entry name" value="SACS"/>
    <property type="match status" value="1"/>
</dbReference>
<dbReference type="PANTHER" id="PTHR15600:SF42">
    <property type="entry name" value="SACSIN"/>
    <property type="match status" value="1"/>
</dbReference>
<dbReference type="GO" id="GO:0030544">
    <property type="term" value="F:Hsp70 protein binding"/>
    <property type="evidence" value="ECO:0007669"/>
    <property type="project" value="TreeGrafter"/>
</dbReference>
<gene>
    <name evidence="2" type="ORF">GVO57_14370</name>
</gene>
<feature type="domain" description="Sacsin/Nov" evidence="1">
    <location>
        <begin position="15"/>
        <end position="118"/>
    </location>
</feature>
<dbReference type="SUPFAM" id="SSF55874">
    <property type="entry name" value="ATPase domain of HSP90 chaperone/DNA topoisomerase II/histidine kinase"/>
    <property type="match status" value="1"/>
</dbReference>
<evidence type="ECO:0000259" key="1">
    <source>
        <dbReference type="Pfam" id="PF25794"/>
    </source>
</evidence>
<reference evidence="2 3" key="1">
    <citation type="submission" date="2020-01" db="EMBL/GenBank/DDBJ databases">
        <title>Sphingomonas sp. C33 whole genome sequece.</title>
        <authorList>
            <person name="Park C."/>
        </authorList>
    </citation>
    <scope>NUCLEOTIDE SEQUENCE [LARGE SCALE GENOMIC DNA]</scope>
    <source>
        <strain evidence="2 3">C33</strain>
        <plasmid evidence="3">pc33</plasmid>
    </source>
</reference>
<dbReference type="InterPro" id="IPR058210">
    <property type="entry name" value="SACS/Nov_dom"/>
</dbReference>
<evidence type="ECO:0000313" key="2">
    <source>
        <dbReference type="EMBL" id="QHL92063.1"/>
    </source>
</evidence>
<proteinExistence type="predicted"/>
<keyword evidence="3" id="KW-1185">Reference proteome</keyword>
<sequence length="1607" mass="175175">MTAPKTTAQSVVLDIERLLSESYGSGFTIFKELVQNADDVRASKLLLSGHQGHPGADNPLLQAPGIFVANDGAVSSNNWEALQLASGGGKAGEDHAVGRFGLGQKALYHLCDAYALFARLDGAPTPTTMVLNPYENIAQADRAFVWKDLSPNDEALLTQWADTHGFGKGLVLYIPLRTPALRPCSGHDFSLIKSHWTPREALRDIIDSEQLHSALSCLRHLQQIDIECPGERPWNFRVAPGFRRLAGPGKAAQAAMQPEIGGTFTVNGATAQVHGWQAHEPDGRAAELRKLDDWPLVWELGGQVKESKATPHGGAIVSRHPATAEVGARLRVWQAVYLPLGDPKNARAGRHRVLLAEAPLAGREHIEIIVHGDFFVSSDRIDIKRDNSIEARWNDALLAEASLPSVLDAIAQAIAAMPADKDRVDLLRTLALTPWWSERARTICGNRVLARVRENRGEATWRITDAAGLRPLRESETTRPRRLVSAWDSFGSWCQSNGFTLAYGTTLGAAAPAWTDQELSELITGFGLAAFRDKDAAETLADLLDHDAASVGPKARTALADSLRQAVAAETKLAPFAQIKRLTRHLPTERLLILPKSVTDSALLALLAGLEYTLCVRDEWMADEAAAPFRRLDRVEVVAILVLLEPILKIPGKQADQALAVVSVVINPDRGLGIAQLSRDSTAQSLKVIPVVRVANGGGVLLSPNEIHELVREGRLFQHGPKTLLEGLAAAIIEPEIYQARQNFPMPTDLALASGNSNKDKCQIVGQLRRFGPIEARIALLEDLGKLLDAQALRRIISGEPDLPRTAVLARITGLDAALLSIVQKLASTDENVRLLDPRVADIVNPQKAREAEIEDRDKAWLGEQLARRSAFVEPFDDGQAIALLKSGISNDVLVKLALHKAMGATGLHRAATLLMGRLDNVPVAMRPLVQIVDPWPDREANSVQRQLIDPWGALRQIELALESSSPQAFASEIAAALADVGKLEEQLVTQLRQTRWLPAGKDGTAPCDVRDLLPCAREFYAQKTGNAAPVAPTDLPDAIVQGLARHGLLDDRIASYQVTLRDLAERMLPGLVVDALKHEDDLRKLALAKSVLGDGIWPLVASAMRAFPEAESLRQAFVGIQFVEPDIDEIVDQLNALAMLANSGGQVGEAARRLYFAAFDARKGELLADNGFLAPDLQVPSEAGTFARADQLGLQAAGIASSSRLHPALKFDPPEGFVAPAPLSDQQVRNVDAVIGKLLEPFVLFQELYPTVQMVLAMLGRSPAIKAVAARFAGDPSFETICDDLDEAAEKTLSVGGTITSQLSQITFTAQQVENGQAPVLSAAGTLCAVQATAGAELLYDCVKMGRRQGNQGEFTEWRLTVSPVMPADLEQATHFLRNFIRRLDAPLRMTIQNQRNALVHIFDGYLASDQATLEEAIADIRDGLAERIKKLTRSPYLLAALERYDADSRKRGQNEDERRAAAKAQLWQAIREPQAAGELLNAVREKMNRRNYDASRALFELFQNAVDAARQGSGKSDVRVEVRRDETGQICHLRFIHWGGRSIIPGRMLRRGLRAISIICWTWTRPKKTECTGGTGWASKPYTCSAMTRGWLADACDFAFWGDDP</sequence>
<name>A0A7Z2NY96_9SPHN</name>
<accession>A0A7Z2NY96</accession>
<protein>
    <recommendedName>
        <fullName evidence="1">Sacsin/Nov domain-containing protein</fullName>
    </recommendedName>
</protein>
<organism evidence="2 3">
    <name type="scientific">Sphingomonas changnyeongensis</name>
    <dbReference type="NCBI Taxonomy" id="2698679"/>
    <lineage>
        <taxon>Bacteria</taxon>
        <taxon>Pseudomonadati</taxon>
        <taxon>Pseudomonadota</taxon>
        <taxon>Alphaproteobacteria</taxon>
        <taxon>Sphingomonadales</taxon>
        <taxon>Sphingomonadaceae</taxon>
        <taxon>Sphingomonas</taxon>
    </lineage>
</organism>
<keyword evidence="2" id="KW-0614">Plasmid</keyword>
<dbReference type="PANTHER" id="PTHR15600">
    <property type="entry name" value="SACSIN"/>
    <property type="match status" value="1"/>
</dbReference>
<geneLocation type="plasmid" evidence="3">
    <name>pc33</name>
</geneLocation>
<dbReference type="InterPro" id="IPR036890">
    <property type="entry name" value="HATPase_C_sf"/>
</dbReference>
<dbReference type="Proteomes" id="UP000464468">
    <property type="component" value="Plasmid pC33"/>
</dbReference>
<dbReference type="InterPro" id="IPR052972">
    <property type="entry name" value="Sacsin_chaperone_reg"/>
</dbReference>
<dbReference type="KEGG" id="schy:GVO57_14370"/>
<dbReference type="RefSeq" id="WP_160594097.1">
    <property type="nucleotide sequence ID" value="NZ_CP047896.1"/>
</dbReference>
<dbReference type="NCBIfam" id="NF047352">
    <property type="entry name" value="P_loop_sacsin"/>
    <property type="match status" value="1"/>
</dbReference>